<evidence type="ECO:0000259" key="1">
    <source>
        <dbReference type="Pfam" id="PF09353"/>
    </source>
</evidence>
<keyword evidence="2" id="KW-0808">Transferase</keyword>
<dbReference type="EMBL" id="GISG01066537">
    <property type="protein sequence ID" value="MBA4628582.1"/>
    <property type="molecule type" value="Transcribed_RNA"/>
</dbReference>
<reference evidence="2" key="2">
    <citation type="submission" date="2020-07" db="EMBL/GenBank/DDBJ databases">
        <authorList>
            <person name="Vera ALvarez R."/>
            <person name="Arias-Moreno D.M."/>
            <person name="Jimenez-Jacinto V."/>
            <person name="Jimenez-Bremont J.F."/>
            <person name="Swaminathan K."/>
            <person name="Moose S.P."/>
            <person name="Guerrero-Gonzalez M.L."/>
            <person name="Marino-Ramirez L."/>
            <person name="Landsman D."/>
            <person name="Rodriguez-Kessler M."/>
            <person name="Delgado-Sanchez P."/>
        </authorList>
    </citation>
    <scope>NUCLEOTIDE SEQUENCE</scope>
    <source>
        <tissue evidence="2">Cladode</tissue>
    </source>
</reference>
<dbReference type="GO" id="GO:0004017">
    <property type="term" value="F:AMP kinase activity"/>
    <property type="evidence" value="ECO:0007669"/>
    <property type="project" value="UniProtKB-EC"/>
</dbReference>
<sequence>MATSSFCSHCCYCSPSNCNSTPPIRFPSSFSLSSLHGSSRTQLPSHHFVSLTKTHVKFDKFEGDASLEDSNLQMRQQQDDEEQGFLQEEEDDECLPSDLEGAVRQSGQASASFVSSGGTRAIVELLIPQLQFLDDEGAQGELWDVSRIFLDTLIEETGCQRVRAIFPDAGAAALLKYRWQDAAFGFSSLTDRKPVEDEDEIVVMVVPDYQMLESVQRVASLLADDPPRPLIMWNPRLISEDVGVGVNVRQLRRYFLRTFSVVYSMRPTASGAVFRCYPGLWKVFYDDKDRPGRYKLAKELVSRPDADELEFIFGDVQEKLDERPSLFAKAAGIFSSLNRFMRVISK</sequence>
<reference evidence="2" key="1">
    <citation type="journal article" date="2013" name="J. Plant Res.">
        <title>Effect of fungi and light on seed germination of three Opuntia species from semiarid lands of central Mexico.</title>
        <authorList>
            <person name="Delgado-Sanchez P."/>
            <person name="Jimenez-Bremont J.F."/>
            <person name="Guerrero-Gonzalez Mde L."/>
            <person name="Flores J."/>
        </authorList>
    </citation>
    <scope>NUCLEOTIDE SEQUENCE</scope>
    <source>
        <tissue evidence="2">Cladode</tissue>
    </source>
</reference>
<organism evidence="2">
    <name type="scientific">Opuntia streptacantha</name>
    <name type="common">Prickly pear cactus</name>
    <name type="synonym">Opuntia cardona</name>
    <dbReference type="NCBI Taxonomy" id="393608"/>
    <lineage>
        <taxon>Eukaryota</taxon>
        <taxon>Viridiplantae</taxon>
        <taxon>Streptophyta</taxon>
        <taxon>Embryophyta</taxon>
        <taxon>Tracheophyta</taxon>
        <taxon>Spermatophyta</taxon>
        <taxon>Magnoliopsida</taxon>
        <taxon>eudicotyledons</taxon>
        <taxon>Gunneridae</taxon>
        <taxon>Pentapetalae</taxon>
        <taxon>Caryophyllales</taxon>
        <taxon>Cactineae</taxon>
        <taxon>Cactaceae</taxon>
        <taxon>Opuntioideae</taxon>
        <taxon>Opuntia</taxon>
    </lineage>
</organism>
<evidence type="ECO:0000313" key="2">
    <source>
        <dbReference type="EMBL" id="MBA4628582.1"/>
    </source>
</evidence>
<name>A0A7C9CY82_OPUST</name>
<dbReference type="EC" id="2.7.4.3" evidence="2"/>
<dbReference type="PANTHER" id="PTHR35509">
    <property type="entry name" value="DOMAIN PROTEIN, PUTATIVE (DUF1995)-RELATED"/>
    <property type="match status" value="1"/>
</dbReference>
<dbReference type="InterPro" id="IPR018962">
    <property type="entry name" value="DUF1995"/>
</dbReference>
<accession>A0A7C9CY82</accession>
<keyword evidence="2" id="KW-0418">Kinase</keyword>
<dbReference type="InterPro" id="IPR053021">
    <property type="entry name" value="Chloroplast_ADK"/>
</dbReference>
<protein>
    <submittedName>
        <fullName evidence="2">Adenylate kinase</fullName>
        <ecNumber evidence="2">2.7.4.3</ecNumber>
    </submittedName>
</protein>
<proteinExistence type="predicted"/>
<feature type="domain" description="DUF1995" evidence="1">
    <location>
        <begin position="96"/>
        <end position="310"/>
    </location>
</feature>
<dbReference type="Pfam" id="PF09353">
    <property type="entry name" value="DUF1995"/>
    <property type="match status" value="1"/>
</dbReference>
<dbReference type="AlphaFoldDB" id="A0A7C9CY82"/>
<dbReference type="PANTHER" id="PTHR35509:SF1">
    <property type="entry name" value="DOMAIN PROTEIN, PUTATIVE (DUF1995)-RELATED"/>
    <property type="match status" value="1"/>
</dbReference>